<dbReference type="Proteomes" id="UP001145114">
    <property type="component" value="Unassembled WGS sequence"/>
</dbReference>
<dbReference type="EMBL" id="JAMZIH010007891">
    <property type="protein sequence ID" value="KAJ1672755.1"/>
    <property type="molecule type" value="Genomic_DNA"/>
</dbReference>
<evidence type="ECO:0000313" key="1">
    <source>
        <dbReference type="EMBL" id="KAJ1672755.1"/>
    </source>
</evidence>
<gene>
    <name evidence="1" type="ORF">EV182_006566</name>
</gene>
<keyword evidence="2" id="KW-1185">Reference proteome</keyword>
<proteinExistence type="predicted"/>
<reference evidence="1" key="1">
    <citation type="submission" date="2022-06" db="EMBL/GenBank/DDBJ databases">
        <title>Phylogenomic reconstructions and comparative analyses of Kickxellomycotina fungi.</title>
        <authorList>
            <person name="Reynolds N.K."/>
            <person name="Stajich J.E."/>
            <person name="Barry K."/>
            <person name="Grigoriev I.V."/>
            <person name="Crous P."/>
            <person name="Smith M.E."/>
        </authorList>
    </citation>
    <scope>NUCLEOTIDE SEQUENCE</scope>
    <source>
        <strain evidence="1">RSA 2271</strain>
    </source>
</reference>
<name>A0ACC1H8K9_9FUNG</name>
<protein>
    <submittedName>
        <fullName evidence="1">Uncharacterized protein</fullName>
    </submittedName>
</protein>
<organism evidence="1 2">
    <name type="scientific">Spiromyces aspiralis</name>
    <dbReference type="NCBI Taxonomy" id="68401"/>
    <lineage>
        <taxon>Eukaryota</taxon>
        <taxon>Fungi</taxon>
        <taxon>Fungi incertae sedis</taxon>
        <taxon>Zoopagomycota</taxon>
        <taxon>Kickxellomycotina</taxon>
        <taxon>Kickxellomycetes</taxon>
        <taxon>Kickxellales</taxon>
        <taxon>Kickxellaceae</taxon>
        <taxon>Spiromyces</taxon>
    </lineage>
</organism>
<evidence type="ECO:0000313" key="2">
    <source>
        <dbReference type="Proteomes" id="UP001145114"/>
    </source>
</evidence>
<feature type="non-terminal residue" evidence="1">
    <location>
        <position position="339"/>
    </location>
</feature>
<accession>A0ACC1H8K9</accession>
<sequence length="339" mass="38078">MQVLGHAIKASELKLADVVETLVAKLRGKLSVLRKTAAQSLGEVMAAYPVQMLELVELMVMREDDVQEYLVLSVKHGLKLLSRASGEYPRLAAQIWPLLMDFTPKEGKNLRSTLAKCFALLIRASPEEYISKLVGLLKSGRDKAPFVLLVAGKIVSGNYAEGITDDALYPLIVDLIPFIEDGDRDISTQALYVFKLLSSMRVGLLARTLDELVPAVHSKTKIDESLIRIQVFGPKRYRIDEGREFRALAYNIWYNLCDKFTAKIDAETLLEPVVRGLDEEEPDIRITCQEAIMDLCDKMPQEVEKHIDAISSSLIKVFQAKKEKTPMLNDIEQQKKNST</sequence>
<comment type="caution">
    <text evidence="1">The sequence shown here is derived from an EMBL/GenBank/DDBJ whole genome shotgun (WGS) entry which is preliminary data.</text>
</comment>